<reference evidence="1 2" key="1">
    <citation type="submission" date="2018-06" db="EMBL/GenBank/DDBJ databases">
        <authorList>
            <consortium name="Pathogen Informatics"/>
            <person name="Doyle S."/>
        </authorList>
    </citation>
    <scope>NUCLEOTIDE SEQUENCE [LARGE SCALE GENOMIC DNA]</scope>
    <source>
        <strain evidence="1 2">NCTC10894</strain>
    </source>
</reference>
<evidence type="ECO:0000313" key="2">
    <source>
        <dbReference type="Proteomes" id="UP000255008"/>
    </source>
</evidence>
<dbReference type="Proteomes" id="UP000255008">
    <property type="component" value="Unassembled WGS sequence"/>
</dbReference>
<accession>A0AAJ4ZPU4</accession>
<name>A0AAJ4ZPU4_9RALS</name>
<sequence length="219" mass="24172">MDQFSRWSGIAHALLVKQAPKIKLGQVHQLLAACLGHRTYASLRATDLDTLNGKPHYVLFDDAAGLARAEDLGLAVTEAQWRDVSLALRPSGITPFWLTTIGGMHNAAELVFEDTSNSRIHAIQRLVGYPDVKRATSSRCHCAEDQVPDILRIEVSGDAYAYNQETSFAVPVIAIVEFPKVGQRMYGHGTIVSVEQKGAPEPRILEDVDAGEFYWMPEE</sequence>
<dbReference type="EMBL" id="UGVE01000002">
    <property type="protein sequence ID" value="SUE35636.1"/>
    <property type="molecule type" value="Genomic_DNA"/>
</dbReference>
<dbReference type="PROSITE" id="PS51257">
    <property type="entry name" value="PROKAR_LIPOPROTEIN"/>
    <property type="match status" value="1"/>
</dbReference>
<organism evidence="1 2">
    <name type="scientific">Ralstonia mannitolilytica</name>
    <dbReference type="NCBI Taxonomy" id="105219"/>
    <lineage>
        <taxon>Bacteria</taxon>
        <taxon>Pseudomonadati</taxon>
        <taxon>Pseudomonadota</taxon>
        <taxon>Betaproteobacteria</taxon>
        <taxon>Burkholderiales</taxon>
        <taxon>Burkholderiaceae</taxon>
        <taxon>Ralstonia</taxon>
    </lineage>
</organism>
<evidence type="ECO:0000313" key="1">
    <source>
        <dbReference type="EMBL" id="SUE35636.1"/>
    </source>
</evidence>
<protein>
    <submittedName>
        <fullName evidence="1">Uncharacterized protein</fullName>
    </submittedName>
</protein>
<proteinExistence type="predicted"/>
<dbReference type="RefSeq" id="WP_017514041.1">
    <property type="nucleotide sequence ID" value="NZ_BAAAEC010000011.1"/>
</dbReference>
<dbReference type="AlphaFoldDB" id="A0AAJ4ZPU4"/>
<gene>
    <name evidence="1" type="ORF">NCTC10894_03651</name>
</gene>
<comment type="caution">
    <text evidence="1">The sequence shown here is derived from an EMBL/GenBank/DDBJ whole genome shotgun (WGS) entry which is preliminary data.</text>
</comment>